<reference evidence="10" key="1">
    <citation type="submission" date="2015-09" db="EMBL/GenBank/DDBJ databases">
        <authorList>
            <person name="Jackson K.R."/>
            <person name="Lunt B.L."/>
            <person name="Fisher J.N.B."/>
            <person name="Gardner A.V."/>
            <person name="Bailey M.E."/>
            <person name="Deus L.M."/>
            <person name="Earl A.S."/>
            <person name="Gibby P.D."/>
            <person name="Hartmann K.A."/>
            <person name="Liu J.E."/>
            <person name="Manci A.M."/>
            <person name="Nielsen D.A."/>
            <person name="Solomon M.B."/>
            <person name="Breakwell D.P."/>
            <person name="Burnett S.H."/>
            <person name="Grose J.H."/>
        </authorList>
    </citation>
    <scope>NUCLEOTIDE SEQUENCE</scope>
    <source>
        <strain evidence="10">7805</strain>
    </source>
</reference>
<evidence type="ECO:0000256" key="1">
    <source>
        <dbReference type="ARBA" id="ARBA00004651"/>
    </source>
</evidence>
<feature type="transmembrane region" description="Helical" evidence="7">
    <location>
        <begin position="272"/>
        <end position="297"/>
    </location>
</feature>
<organism evidence="10">
    <name type="scientific">Planktothrix agardhii</name>
    <name type="common">Oscillatoria agardhii</name>
    <dbReference type="NCBI Taxonomy" id="1160"/>
    <lineage>
        <taxon>Bacteria</taxon>
        <taxon>Bacillati</taxon>
        <taxon>Cyanobacteriota</taxon>
        <taxon>Cyanophyceae</taxon>
        <taxon>Oscillatoriophycideae</taxon>
        <taxon>Oscillatoriales</taxon>
        <taxon>Microcoleaceae</taxon>
        <taxon>Planktothrix</taxon>
    </lineage>
</organism>
<keyword evidence="4 7" id="KW-1133">Transmembrane helix</keyword>
<dbReference type="InterPro" id="IPR025857">
    <property type="entry name" value="MacB_PCD"/>
</dbReference>
<protein>
    <submittedName>
        <fullName evidence="10">Macrolide specific ABC-type transporter, ATP-binding protein</fullName>
    </submittedName>
</protein>
<dbReference type="GO" id="GO:0005524">
    <property type="term" value="F:ATP binding"/>
    <property type="evidence" value="ECO:0007669"/>
    <property type="project" value="UniProtKB-KW"/>
</dbReference>
<dbReference type="GeneID" id="77286271"/>
<proteinExistence type="inferred from homology"/>
<evidence type="ECO:0000256" key="7">
    <source>
        <dbReference type="SAM" id="Phobius"/>
    </source>
</evidence>
<evidence type="ECO:0000256" key="6">
    <source>
        <dbReference type="ARBA" id="ARBA00038076"/>
    </source>
</evidence>
<dbReference type="Pfam" id="PF02687">
    <property type="entry name" value="FtsX"/>
    <property type="match status" value="1"/>
</dbReference>
<dbReference type="PANTHER" id="PTHR30572">
    <property type="entry name" value="MEMBRANE COMPONENT OF TRANSPORTER-RELATED"/>
    <property type="match status" value="1"/>
</dbReference>
<keyword evidence="5 7" id="KW-0472">Membrane</keyword>
<evidence type="ECO:0000259" key="9">
    <source>
        <dbReference type="Pfam" id="PF12704"/>
    </source>
</evidence>
<feature type="domain" description="ABC3 transporter permease C-terminal" evidence="8">
    <location>
        <begin position="275"/>
        <end position="388"/>
    </location>
</feature>
<dbReference type="GO" id="GO:0005886">
    <property type="term" value="C:plasma membrane"/>
    <property type="evidence" value="ECO:0007669"/>
    <property type="project" value="UniProtKB-SubCell"/>
</dbReference>
<dbReference type="GO" id="GO:0022857">
    <property type="term" value="F:transmembrane transporter activity"/>
    <property type="evidence" value="ECO:0007669"/>
    <property type="project" value="TreeGrafter"/>
</dbReference>
<dbReference type="PANTHER" id="PTHR30572:SF4">
    <property type="entry name" value="ABC TRANSPORTER PERMEASE YTRF"/>
    <property type="match status" value="1"/>
</dbReference>
<comment type="subcellular location">
    <subcellularLocation>
        <location evidence="1">Cell membrane</location>
        <topology evidence="1">Multi-pass membrane protein</topology>
    </subcellularLocation>
</comment>
<evidence type="ECO:0000256" key="4">
    <source>
        <dbReference type="ARBA" id="ARBA00022989"/>
    </source>
</evidence>
<evidence type="ECO:0000259" key="8">
    <source>
        <dbReference type="Pfam" id="PF02687"/>
    </source>
</evidence>
<evidence type="ECO:0000256" key="5">
    <source>
        <dbReference type="ARBA" id="ARBA00023136"/>
    </source>
</evidence>
<comment type="similarity">
    <text evidence="6">Belongs to the ABC-4 integral membrane protein family.</text>
</comment>
<feature type="transmembrane region" description="Helical" evidence="7">
    <location>
        <begin position="317"/>
        <end position="339"/>
    </location>
</feature>
<feature type="transmembrane region" description="Helical" evidence="7">
    <location>
        <begin position="28"/>
        <end position="51"/>
    </location>
</feature>
<name>A0A1J1JFM6_PLAAG</name>
<dbReference type="InterPro" id="IPR003838">
    <property type="entry name" value="ABC3_permease_C"/>
</dbReference>
<feature type="domain" description="MacB-like periplasmic core" evidence="9">
    <location>
        <begin position="23"/>
        <end position="239"/>
    </location>
</feature>
<dbReference type="RefSeq" id="WP_254034552.1">
    <property type="nucleotide sequence ID" value="NZ_LR882950.1"/>
</dbReference>
<dbReference type="Pfam" id="PF12704">
    <property type="entry name" value="MacB_PCD"/>
    <property type="match status" value="1"/>
</dbReference>
<evidence type="ECO:0000256" key="3">
    <source>
        <dbReference type="ARBA" id="ARBA00022692"/>
    </source>
</evidence>
<keyword evidence="3 7" id="KW-0812">Transmembrane</keyword>
<sequence>MSLSSLSLIKLSCSSLLGNPVRSFLSGIGVFMGVAAVSATLEVGNISTAIIEQQLAERDAPQIRILSWGNPITKTPPQLSLEDIKILKKQLKGLRSISGTNGIGSPEVIFQDQPANPYARAITINFFNTSGQRLVAGRPFDANDFKNYKPVIIIDQFLADKLFEKINPLGKNIYVNFRPYTVIGIVASRYYSEEEKPTGYVYIPMAIYSAITGDQNIRFLQLRPDKIEDLEPLSKQAKKILEQRFPGDEFYVANTIEEILEQQKTLDSVSKALLVVGVIALIVGGVGIANITIASVIERTPEIGLRRAVGATQLDIMLQFILEAAILSLIGGTIAIITVHAATVVVAKQFKLPYKFEQKTAALALSSAILVGVGAGFFPALRASQLDPVKALKGE</sequence>
<dbReference type="InterPro" id="IPR050250">
    <property type="entry name" value="Macrolide_Exporter_MacB"/>
</dbReference>
<keyword evidence="2" id="KW-1003">Cell membrane</keyword>
<keyword evidence="10" id="KW-0547">Nucleotide-binding</keyword>
<evidence type="ECO:0000313" key="10">
    <source>
        <dbReference type="EMBL" id="CUM60179.1"/>
    </source>
</evidence>
<dbReference type="EMBL" id="LO018304">
    <property type="protein sequence ID" value="CUM60179.1"/>
    <property type="molecule type" value="Genomic_DNA"/>
</dbReference>
<evidence type="ECO:0000256" key="2">
    <source>
        <dbReference type="ARBA" id="ARBA00022475"/>
    </source>
</evidence>
<dbReference type="AlphaFoldDB" id="A0A1J1JFM6"/>
<keyword evidence="10" id="KW-0067">ATP-binding</keyword>
<gene>
    <name evidence="10" type="ORF">PLAM_2213</name>
</gene>
<feature type="transmembrane region" description="Helical" evidence="7">
    <location>
        <begin position="360"/>
        <end position="381"/>
    </location>
</feature>
<accession>A0A1J1JFM6</accession>